<dbReference type="EMBL" id="LSRX01000112">
    <property type="protein sequence ID" value="OLQ08708.1"/>
    <property type="molecule type" value="Genomic_DNA"/>
</dbReference>
<evidence type="ECO:0000313" key="2">
    <source>
        <dbReference type="Proteomes" id="UP000186817"/>
    </source>
</evidence>
<name>A0A1Q9EMU7_SYMMI</name>
<keyword evidence="2" id="KW-1185">Reference proteome</keyword>
<proteinExistence type="predicted"/>
<protein>
    <submittedName>
        <fullName evidence="1">Uncharacterized protein</fullName>
    </submittedName>
</protein>
<accession>A0A1Q9EMU7</accession>
<reference evidence="1 2" key="1">
    <citation type="submission" date="2016-02" db="EMBL/GenBank/DDBJ databases">
        <title>Genome analysis of coral dinoflagellate symbionts highlights evolutionary adaptations to a symbiotic lifestyle.</title>
        <authorList>
            <person name="Aranda M."/>
            <person name="Li Y."/>
            <person name="Liew Y.J."/>
            <person name="Baumgarten S."/>
            <person name="Simakov O."/>
            <person name="Wilson M."/>
            <person name="Piel J."/>
            <person name="Ashoor H."/>
            <person name="Bougouffa S."/>
            <person name="Bajic V.B."/>
            <person name="Ryu T."/>
            <person name="Ravasi T."/>
            <person name="Bayer T."/>
            <person name="Micklem G."/>
            <person name="Kim H."/>
            <person name="Bhak J."/>
            <person name="Lajeunesse T.C."/>
            <person name="Voolstra C.R."/>
        </authorList>
    </citation>
    <scope>NUCLEOTIDE SEQUENCE [LARGE SCALE GENOMIC DNA]</scope>
    <source>
        <strain evidence="1 2">CCMP2467</strain>
    </source>
</reference>
<comment type="caution">
    <text evidence="1">The sequence shown here is derived from an EMBL/GenBank/DDBJ whole genome shotgun (WGS) entry which is preliminary data.</text>
</comment>
<sequence length="66" mass="7591">MMRYLNDALQQFHGGAINPYRLPSFHVPKTYAKLVDTLIKVINLLKVSNPDPRILKPCELLTFIHS</sequence>
<evidence type="ECO:0000313" key="1">
    <source>
        <dbReference type="EMBL" id="OLQ08708.1"/>
    </source>
</evidence>
<organism evidence="1 2">
    <name type="scientific">Symbiodinium microadriaticum</name>
    <name type="common">Dinoflagellate</name>
    <name type="synonym">Zooxanthella microadriatica</name>
    <dbReference type="NCBI Taxonomy" id="2951"/>
    <lineage>
        <taxon>Eukaryota</taxon>
        <taxon>Sar</taxon>
        <taxon>Alveolata</taxon>
        <taxon>Dinophyceae</taxon>
        <taxon>Suessiales</taxon>
        <taxon>Symbiodiniaceae</taxon>
        <taxon>Symbiodinium</taxon>
    </lineage>
</organism>
<dbReference type="Proteomes" id="UP000186817">
    <property type="component" value="Unassembled WGS sequence"/>
</dbReference>
<gene>
    <name evidence="1" type="ORF">AK812_SmicGene7801</name>
</gene>
<dbReference type="AlphaFoldDB" id="A0A1Q9EMU7"/>